<keyword evidence="2" id="KW-1185">Reference proteome</keyword>
<dbReference type="EMBL" id="DUZY01000006">
    <property type="protein sequence ID" value="DAD42301.1"/>
    <property type="molecule type" value="Genomic_DNA"/>
</dbReference>
<evidence type="ECO:0000313" key="1">
    <source>
        <dbReference type="EMBL" id="DAD42301.1"/>
    </source>
</evidence>
<proteinExistence type="predicted"/>
<dbReference type="AlphaFoldDB" id="A0A822ZEX4"/>
<name>A0A822ZEX4_NELNU</name>
<protein>
    <submittedName>
        <fullName evidence="1">Uncharacterized protein</fullName>
    </submittedName>
</protein>
<gene>
    <name evidence="1" type="ORF">HUJ06_000532</name>
</gene>
<accession>A0A822ZEX4</accession>
<dbReference type="Proteomes" id="UP000607653">
    <property type="component" value="Unassembled WGS sequence"/>
</dbReference>
<reference evidence="1 2" key="1">
    <citation type="journal article" date="2020" name="Mol. Biol. Evol.">
        <title>Distinct Expression and Methylation Patterns for Genes with Different Fates following a Single Whole-Genome Duplication in Flowering Plants.</title>
        <authorList>
            <person name="Shi T."/>
            <person name="Rahmani R.S."/>
            <person name="Gugger P.F."/>
            <person name="Wang M."/>
            <person name="Li H."/>
            <person name="Zhang Y."/>
            <person name="Li Z."/>
            <person name="Wang Q."/>
            <person name="Van de Peer Y."/>
            <person name="Marchal K."/>
            <person name="Chen J."/>
        </authorList>
    </citation>
    <scope>NUCLEOTIDE SEQUENCE [LARGE SCALE GENOMIC DNA]</scope>
    <source>
        <tissue evidence="1">Leaf</tissue>
    </source>
</reference>
<organism evidence="1 2">
    <name type="scientific">Nelumbo nucifera</name>
    <name type="common">Sacred lotus</name>
    <dbReference type="NCBI Taxonomy" id="4432"/>
    <lineage>
        <taxon>Eukaryota</taxon>
        <taxon>Viridiplantae</taxon>
        <taxon>Streptophyta</taxon>
        <taxon>Embryophyta</taxon>
        <taxon>Tracheophyta</taxon>
        <taxon>Spermatophyta</taxon>
        <taxon>Magnoliopsida</taxon>
        <taxon>Proteales</taxon>
        <taxon>Nelumbonaceae</taxon>
        <taxon>Nelumbo</taxon>
    </lineage>
</organism>
<sequence length="44" mass="4778">MVLPWFGVCYGNLCISEPLFDGFALVLSCAVEGVNIIDCIISVR</sequence>
<evidence type="ECO:0000313" key="2">
    <source>
        <dbReference type="Proteomes" id="UP000607653"/>
    </source>
</evidence>
<comment type="caution">
    <text evidence="1">The sequence shown here is derived from an EMBL/GenBank/DDBJ whole genome shotgun (WGS) entry which is preliminary data.</text>
</comment>